<dbReference type="Pfam" id="PF02518">
    <property type="entry name" value="HATPase_c"/>
    <property type="match status" value="1"/>
</dbReference>
<gene>
    <name evidence="11" type="ORF">PL8927_400003</name>
</gene>
<dbReference type="NCBIfam" id="TIGR00229">
    <property type="entry name" value="sensory_box"/>
    <property type="match status" value="1"/>
</dbReference>
<dbReference type="InterPro" id="IPR005467">
    <property type="entry name" value="His_kinase_dom"/>
</dbReference>
<dbReference type="FunFam" id="3.30.565.10:FF:000010">
    <property type="entry name" value="Sensor histidine kinase RcsC"/>
    <property type="match status" value="1"/>
</dbReference>
<dbReference type="InterPro" id="IPR003594">
    <property type="entry name" value="HATPase_dom"/>
</dbReference>
<dbReference type="SUPFAM" id="SSF55785">
    <property type="entry name" value="PYP-like sensor domain (PAS domain)"/>
    <property type="match status" value="1"/>
</dbReference>
<evidence type="ECO:0000259" key="9">
    <source>
        <dbReference type="PROSITE" id="PS50109"/>
    </source>
</evidence>
<reference evidence="11" key="1">
    <citation type="submission" date="2019-10" db="EMBL/GenBank/DDBJ databases">
        <authorList>
            <consortium name="Genoscope - CEA"/>
            <person name="William W."/>
        </authorList>
    </citation>
    <scope>NUCLEOTIDE SEQUENCE [LARGE SCALE GENOMIC DNA]</scope>
    <source>
        <strain evidence="11">BBR_PRJEB10992</strain>
    </source>
</reference>
<dbReference type="PROSITE" id="PS50113">
    <property type="entry name" value="PAC"/>
    <property type="match status" value="1"/>
</dbReference>
<sequence length="684" mass="77672">MMLEEKLSPESITDQVNSLFPEVETWKNTTIDLKVWHDKQKNKSSHPVDIPETPIERREIFEAIAEATPIPIIISRLSDGLVLYANAMSSALFNFSLNQIKTIKTLDFYSLPLDRQKLIEKILAEGYVHNYELQVKKTDGTPLWVMGSFQILLFQGERAILSIFHNITERKKAEQALQASTERLYRQNIALRDLSREQTRNCDHLDVAIRQITETATETLEVDRVSVWLHSGIRYSLLDIEQSSELSPAFGDEVWVKQNALEWICLDLYERQSHHHSLEESSIIEHHLPPGSTRFNSKPSPLANSSLFPLDLSTEYLSLSSDFLPPQFLLHHLPTSHNNRLDVPIWLGGKIIGFICVEYPINQQECSLEDRTFIDSLANLVALAIERFERRKAEQAVAQVKAELEIRVKKRTTELQEAVQQLRSEMVERLKVEAILQTALEQAQTASQAKSTFLANMSHELRTPLHAIIGFSDLLLEEVVDLEINDLVPDVQKIRQSGSHLLTMINEILDLCKIEAGQMPLDLETFEIASLIHEVVTSLEALTEQNQNTVEICCKNNLDLMEGDITKIRQIFYNLLSNALKFTRKGQITLTVNRERNGDLDWICFQVKDTGIGISLEQQQTLFEAFTQADSSFSRQYGGTGLGLTVTHHYCKMMGGQIKVCSQLGVGSTFTVYLPTSISLISEK</sequence>
<evidence type="ECO:0000256" key="5">
    <source>
        <dbReference type="ARBA" id="ARBA00022679"/>
    </source>
</evidence>
<evidence type="ECO:0000313" key="11">
    <source>
        <dbReference type="EMBL" id="VXD15390.1"/>
    </source>
</evidence>
<keyword evidence="12" id="KW-1185">Reference proteome</keyword>
<dbReference type="GO" id="GO:0009927">
    <property type="term" value="F:histidine phosphotransfer kinase activity"/>
    <property type="evidence" value="ECO:0007669"/>
    <property type="project" value="TreeGrafter"/>
</dbReference>
<dbReference type="InterPro" id="IPR000014">
    <property type="entry name" value="PAS"/>
</dbReference>
<evidence type="ECO:0000256" key="2">
    <source>
        <dbReference type="ARBA" id="ARBA00006402"/>
    </source>
</evidence>
<dbReference type="Pfam" id="PF00512">
    <property type="entry name" value="HisKA"/>
    <property type="match status" value="1"/>
</dbReference>
<keyword evidence="7" id="KW-0902">Two-component regulatory system</keyword>
<dbReference type="EMBL" id="CZCU02000114">
    <property type="protein sequence ID" value="VXD15390.1"/>
    <property type="molecule type" value="Genomic_DNA"/>
</dbReference>
<dbReference type="Gene3D" id="3.30.450.20">
    <property type="entry name" value="PAS domain"/>
    <property type="match status" value="1"/>
</dbReference>
<dbReference type="InterPro" id="IPR036097">
    <property type="entry name" value="HisK_dim/P_sf"/>
</dbReference>
<dbReference type="CDD" id="cd16922">
    <property type="entry name" value="HATPase_EvgS-ArcB-TorS-like"/>
    <property type="match status" value="1"/>
</dbReference>
<dbReference type="SUPFAM" id="SSF47384">
    <property type="entry name" value="Homodimeric domain of signal transducing histidine kinase"/>
    <property type="match status" value="1"/>
</dbReference>
<evidence type="ECO:0000259" key="10">
    <source>
        <dbReference type="PROSITE" id="PS50113"/>
    </source>
</evidence>
<dbReference type="CDD" id="cd00130">
    <property type="entry name" value="PAS"/>
    <property type="match status" value="1"/>
</dbReference>
<dbReference type="CDD" id="cd00082">
    <property type="entry name" value="HisKA"/>
    <property type="match status" value="1"/>
</dbReference>
<dbReference type="SMART" id="SM00387">
    <property type="entry name" value="HATPase_c"/>
    <property type="match status" value="1"/>
</dbReference>
<dbReference type="PROSITE" id="PS50109">
    <property type="entry name" value="HIS_KIN"/>
    <property type="match status" value="1"/>
</dbReference>
<dbReference type="OrthoDB" id="9770795at2"/>
<dbReference type="Gene3D" id="1.10.287.130">
    <property type="match status" value="1"/>
</dbReference>
<dbReference type="Proteomes" id="UP000184550">
    <property type="component" value="Unassembled WGS sequence"/>
</dbReference>
<keyword evidence="5" id="KW-0808">Transferase</keyword>
<evidence type="ECO:0000256" key="7">
    <source>
        <dbReference type="ARBA" id="ARBA00023012"/>
    </source>
</evidence>
<dbReference type="RefSeq" id="WP_083619561.1">
    <property type="nucleotide sequence ID" value="NZ_LR734857.1"/>
</dbReference>
<dbReference type="InterPro" id="IPR000700">
    <property type="entry name" value="PAS-assoc_C"/>
</dbReference>
<keyword evidence="4" id="KW-0597">Phosphoprotein</keyword>
<dbReference type="Gene3D" id="3.30.565.10">
    <property type="entry name" value="Histidine kinase-like ATPase, C-terminal domain"/>
    <property type="match status" value="1"/>
</dbReference>
<dbReference type="SUPFAM" id="SSF55781">
    <property type="entry name" value="GAF domain-like"/>
    <property type="match status" value="1"/>
</dbReference>
<evidence type="ECO:0000313" key="12">
    <source>
        <dbReference type="Proteomes" id="UP000184550"/>
    </source>
</evidence>
<dbReference type="InterPro" id="IPR036890">
    <property type="entry name" value="HATPase_C_sf"/>
</dbReference>
<dbReference type="Pfam" id="PF13426">
    <property type="entry name" value="PAS_9"/>
    <property type="match status" value="1"/>
</dbReference>
<dbReference type="SUPFAM" id="SSF55874">
    <property type="entry name" value="ATPase domain of HSP90 chaperone/DNA topoisomerase II/histidine kinase"/>
    <property type="match status" value="1"/>
</dbReference>
<name>A0A7Z9BN21_9CYAN</name>
<dbReference type="GO" id="GO:0005886">
    <property type="term" value="C:plasma membrane"/>
    <property type="evidence" value="ECO:0007669"/>
    <property type="project" value="TreeGrafter"/>
</dbReference>
<evidence type="ECO:0000256" key="1">
    <source>
        <dbReference type="ARBA" id="ARBA00000085"/>
    </source>
</evidence>
<dbReference type="Gene3D" id="3.30.450.40">
    <property type="match status" value="1"/>
</dbReference>
<evidence type="ECO:0000256" key="6">
    <source>
        <dbReference type="ARBA" id="ARBA00022777"/>
    </source>
</evidence>
<dbReference type="InterPro" id="IPR029016">
    <property type="entry name" value="GAF-like_dom_sf"/>
</dbReference>
<comment type="caution">
    <text evidence="11">The sequence shown here is derived from an EMBL/GenBank/DDBJ whole genome shotgun (WGS) entry which is preliminary data.</text>
</comment>
<proteinExistence type="inferred from homology"/>
<feature type="domain" description="PAC" evidence="10">
    <location>
        <begin position="129"/>
        <end position="179"/>
    </location>
</feature>
<comment type="catalytic activity">
    <reaction evidence="1">
        <text>ATP + protein L-histidine = ADP + protein N-phospho-L-histidine.</text>
        <dbReference type="EC" id="2.7.13.3"/>
    </reaction>
</comment>
<dbReference type="PANTHER" id="PTHR43047:SF63">
    <property type="entry name" value="HISTIDINE KINASE"/>
    <property type="match status" value="1"/>
</dbReference>
<evidence type="ECO:0000256" key="8">
    <source>
        <dbReference type="ARBA" id="ARBA00074306"/>
    </source>
</evidence>
<dbReference type="Pfam" id="PF01590">
    <property type="entry name" value="GAF"/>
    <property type="match status" value="1"/>
</dbReference>
<keyword evidence="6 11" id="KW-0418">Kinase</keyword>
<accession>A0A7Z9BN21</accession>
<evidence type="ECO:0000256" key="4">
    <source>
        <dbReference type="ARBA" id="ARBA00022553"/>
    </source>
</evidence>
<feature type="domain" description="Histidine kinase" evidence="9">
    <location>
        <begin position="456"/>
        <end position="678"/>
    </location>
</feature>
<dbReference type="GO" id="GO:0000155">
    <property type="term" value="F:phosphorelay sensor kinase activity"/>
    <property type="evidence" value="ECO:0007669"/>
    <property type="project" value="InterPro"/>
</dbReference>
<dbReference type="SMART" id="SM00065">
    <property type="entry name" value="GAF"/>
    <property type="match status" value="1"/>
</dbReference>
<dbReference type="InterPro" id="IPR003018">
    <property type="entry name" value="GAF"/>
</dbReference>
<dbReference type="InterPro" id="IPR003661">
    <property type="entry name" value="HisK_dim/P_dom"/>
</dbReference>
<dbReference type="SMART" id="SM00388">
    <property type="entry name" value="HisKA"/>
    <property type="match status" value="1"/>
</dbReference>
<organism evidence="11 12">
    <name type="scientific">Planktothrix serta PCC 8927</name>
    <dbReference type="NCBI Taxonomy" id="671068"/>
    <lineage>
        <taxon>Bacteria</taxon>
        <taxon>Bacillati</taxon>
        <taxon>Cyanobacteriota</taxon>
        <taxon>Cyanophyceae</taxon>
        <taxon>Oscillatoriophycideae</taxon>
        <taxon>Oscillatoriales</taxon>
        <taxon>Microcoleaceae</taxon>
        <taxon>Planktothrix</taxon>
    </lineage>
</organism>
<protein>
    <recommendedName>
        <fullName evidence="8">Circadian input-output histidine kinase CikA</fullName>
        <ecNumber evidence="3">2.7.13.3</ecNumber>
    </recommendedName>
</protein>
<dbReference type="InterPro" id="IPR004358">
    <property type="entry name" value="Sig_transdc_His_kin-like_C"/>
</dbReference>
<dbReference type="AlphaFoldDB" id="A0A7Z9BN21"/>
<dbReference type="PRINTS" id="PR00344">
    <property type="entry name" value="BCTRLSENSOR"/>
</dbReference>
<evidence type="ECO:0000256" key="3">
    <source>
        <dbReference type="ARBA" id="ARBA00012438"/>
    </source>
</evidence>
<comment type="similarity">
    <text evidence="2">In the N-terminal section; belongs to the phytochrome family.</text>
</comment>
<dbReference type="PANTHER" id="PTHR43047">
    <property type="entry name" value="TWO-COMPONENT HISTIDINE PROTEIN KINASE"/>
    <property type="match status" value="1"/>
</dbReference>
<dbReference type="EC" id="2.7.13.3" evidence="3"/>
<dbReference type="InterPro" id="IPR035965">
    <property type="entry name" value="PAS-like_dom_sf"/>
</dbReference>